<name>A0A158A117_9BURK</name>
<feature type="domain" description="AMP-dependent synthetase/ligase" evidence="1">
    <location>
        <begin position="17"/>
        <end position="360"/>
    </location>
</feature>
<dbReference type="EMBL" id="FCNX02000002">
    <property type="protein sequence ID" value="SAK51366.1"/>
    <property type="molecule type" value="Genomic_DNA"/>
</dbReference>
<dbReference type="AlphaFoldDB" id="A0A158A117"/>
<gene>
    <name evidence="2" type="ORF">AWB77_01305</name>
</gene>
<accession>A0A158A117</accession>
<proteinExistence type="predicted"/>
<reference evidence="2" key="1">
    <citation type="submission" date="2016-01" db="EMBL/GenBank/DDBJ databases">
        <authorList>
            <person name="Peeters C."/>
        </authorList>
    </citation>
    <scope>NUCLEOTIDE SEQUENCE</scope>
    <source>
        <strain evidence="2">LMG 29320</strain>
    </source>
</reference>
<dbReference type="InterPro" id="IPR050237">
    <property type="entry name" value="ATP-dep_AMP-bd_enzyme"/>
</dbReference>
<dbReference type="InterPro" id="IPR042099">
    <property type="entry name" value="ANL_N_sf"/>
</dbReference>
<evidence type="ECO:0000313" key="3">
    <source>
        <dbReference type="Proteomes" id="UP000054903"/>
    </source>
</evidence>
<comment type="caution">
    <text evidence="2">The sequence shown here is derived from an EMBL/GenBank/DDBJ whole genome shotgun (WGS) entry which is preliminary data.</text>
</comment>
<sequence length="513" mass="55254">METFRSYVDVLLDRLDAHAERAVLRYLDEDVTGGAFAASIYRYARALASFGVTRGALVAMFAPNCADALAIRYATNLLGAATMFLPAIASAEQRAAFVARMQPMWLIAFEETKHLVPALAGARLAYVGTGPARLRLDIRARVQHDLPVQCRARADDLAVIVSSGGSTGTPKASRRSFAAWSTMVSAPSPEDRRQLVNGALAYLSQVLVDNTLMGGGVVVLKPGYDPADTLAAIEAERITDVLLVEPQLFETMDHPDVARRNLSSLRSIAHIGGSAPAILRRRAIARLGPVLTHMYGASEAGLVSVLTPSNYLANPDLLESAGRIRPGVDVRIRRANGTFAREGQHGAIEVRSKAVAQGYYRQPIEAAQKFRDGWCLTGDIGFIDETMNLHVLGRAADVAVIDGVAIGPARIESALCALPDVRYARAVASSDAARGYVWDVAVVPWTGRRVDVARCMRAVESACGVSVARAVRMASMQRVPLTEQGKVNRVAIGFWCRKAVNVRVETDEPAHST</sequence>
<dbReference type="SUPFAM" id="SSF56801">
    <property type="entry name" value="Acetyl-CoA synthetase-like"/>
    <property type="match status" value="1"/>
</dbReference>
<dbReference type="InterPro" id="IPR045851">
    <property type="entry name" value="AMP-bd_C_sf"/>
</dbReference>
<dbReference type="STRING" id="1777138.AWB77_01305"/>
<keyword evidence="2" id="KW-0436">Ligase</keyword>
<dbReference type="Gene3D" id="3.30.300.30">
    <property type="match status" value="1"/>
</dbReference>
<dbReference type="OrthoDB" id="9803968at2"/>
<dbReference type="PANTHER" id="PTHR43767">
    <property type="entry name" value="LONG-CHAIN-FATTY-ACID--COA LIGASE"/>
    <property type="match status" value="1"/>
</dbReference>
<evidence type="ECO:0000313" key="2">
    <source>
        <dbReference type="EMBL" id="SAK51366.1"/>
    </source>
</evidence>
<dbReference type="PANTHER" id="PTHR43767:SF1">
    <property type="entry name" value="NONRIBOSOMAL PEPTIDE SYNTHASE PES1 (EUROFUNG)-RELATED"/>
    <property type="match status" value="1"/>
</dbReference>
<dbReference type="Proteomes" id="UP000054903">
    <property type="component" value="Unassembled WGS sequence"/>
</dbReference>
<dbReference type="Pfam" id="PF00501">
    <property type="entry name" value="AMP-binding"/>
    <property type="match status" value="1"/>
</dbReference>
<protein>
    <submittedName>
        <fullName evidence="2">Long-chain fatty acid--CoA ligase</fullName>
    </submittedName>
</protein>
<dbReference type="InterPro" id="IPR000873">
    <property type="entry name" value="AMP-dep_synth/lig_dom"/>
</dbReference>
<dbReference type="Gene3D" id="3.40.50.12780">
    <property type="entry name" value="N-terminal domain of ligase-like"/>
    <property type="match status" value="1"/>
</dbReference>
<keyword evidence="3" id="KW-1185">Reference proteome</keyword>
<dbReference type="GO" id="GO:0016878">
    <property type="term" value="F:acid-thiol ligase activity"/>
    <property type="evidence" value="ECO:0007669"/>
    <property type="project" value="UniProtKB-ARBA"/>
</dbReference>
<dbReference type="RefSeq" id="WP_061133550.1">
    <property type="nucleotide sequence ID" value="NZ_FCNX02000002.1"/>
</dbReference>
<evidence type="ECO:0000259" key="1">
    <source>
        <dbReference type="Pfam" id="PF00501"/>
    </source>
</evidence>
<organism evidence="2 3">
    <name type="scientific">Caballeronia fortuita</name>
    <dbReference type="NCBI Taxonomy" id="1777138"/>
    <lineage>
        <taxon>Bacteria</taxon>
        <taxon>Pseudomonadati</taxon>
        <taxon>Pseudomonadota</taxon>
        <taxon>Betaproteobacteria</taxon>
        <taxon>Burkholderiales</taxon>
        <taxon>Burkholderiaceae</taxon>
        <taxon>Caballeronia</taxon>
    </lineage>
</organism>